<dbReference type="AlphaFoldDB" id="A0A101HKL3"/>
<comment type="caution">
    <text evidence="2">The sequence shown here is derived from an EMBL/GenBank/DDBJ whole genome shotgun (WGS) entry which is preliminary data.</text>
</comment>
<keyword evidence="1" id="KW-0472">Membrane</keyword>
<dbReference type="PATRIC" id="fig|1184387.3.peg.81"/>
<gene>
    <name evidence="2" type="ORF">XD94_1695</name>
</gene>
<accession>A0A101HKL3</accession>
<evidence type="ECO:0000313" key="2">
    <source>
        <dbReference type="EMBL" id="KUK78528.1"/>
    </source>
</evidence>
<dbReference type="Proteomes" id="UP000054092">
    <property type="component" value="Unassembled WGS sequence"/>
</dbReference>
<evidence type="ECO:0008006" key="4">
    <source>
        <dbReference type="Google" id="ProtNLM"/>
    </source>
</evidence>
<feature type="transmembrane region" description="Helical" evidence="1">
    <location>
        <begin position="145"/>
        <end position="163"/>
    </location>
</feature>
<evidence type="ECO:0000313" key="3">
    <source>
        <dbReference type="Proteomes" id="UP000054092"/>
    </source>
</evidence>
<reference evidence="3" key="1">
    <citation type="journal article" date="2015" name="MBio">
        <title>Genome-Resolved Metagenomic Analysis Reveals Roles for Candidate Phyla and Other Microbial Community Members in Biogeochemical Transformations in Oil Reservoirs.</title>
        <authorList>
            <person name="Hu P."/>
            <person name="Tom L."/>
            <person name="Singh A."/>
            <person name="Thomas B.C."/>
            <person name="Baker B.J."/>
            <person name="Piceno Y.M."/>
            <person name="Andersen G.L."/>
            <person name="Banfield J.F."/>
        </authorList>
    </citation>
    <scope>NUCLEOTIDE SEQUENCE [LARGE SCALE GENOMIC DNA]</scope>
</reference>
<dbReference type="InterPro" id="IPR021737">
    <property type="entry name" value="Phage_phiKZ_Orf197"/>
</dbReference>
<sequence>MTGLVIPLALSILAHVLADFLFQTDSMANEKNNVQMKGFLKHWCVVFVTLLVLMLPFKLTDVLMYCFVLSLFHILIDVFKAQIESRRGPATKFIMFIVDQFLHLVLISFLLPISSFTVSRSFSSFIGWFSIHTGLNLSSLPVQRILLITIVYLYVLFAGAVFIRKLFDLIYKNVPDYLQRIAGDSSVLDNVKTGKVIGIFERLLILTLYLTGNVASITIVIAAKSLARFKNFENKDFAEYYLIGTLASVMIAMVGGMILKVL</sequence>
<protein>
    <recommendedName>
        <fullName evidence="4">DUF3307 domain-containing protein</fullName>
    </recommendedName>
</protein>
<keyword evidence="1" id="KW-1133">Transmembrane helix</keyword>
<feature type="transmembrane region" description="Helical" evidence="1">
    <location>
        <begin position="203"/>
        <end position="226"/>
    </location>
</feature>
<name>A0A101HKL3_9BACT</name>
<organism evidence="2 3">
    <name type="scientific">Mesotoga prima</name>
    <dbReference type="NCBI Taxonomy" id="1184387"/>
    <lineage>
        <taxon>Bacteria</taxon>
        <taxon>Thermotogati</taxon>
        <taxon>Thermotogota</taxon>
        <taxon>Thermotogae</taxon>
        <taxon>Kosmotogales</taxon>
        <taxon>Kosmotogaceae</taxon>
        <taxon>Mesotoga</taxon>
    </lineage>
</organism>
<keyword evidence="1" id="KW-0812">Transmembrane</keyword>
<evidence type="ECO:0000256" key="1">
    <source>
        <dbReference type="SAM" id="Phobius"/>
    </source>
</evidence>
<feature type="transmembrane region" description="Helical" evidence="1">
    <location>
        <begin position="42"/>
        <end position="72"/>
    </location>
</feature>
<proteinExistence type="predicted"/>
<feature type="transmembrane region" description="Helical" evidence="1">
    <location>
        <begin position="238"/>
        <end position="259"/>
    </location>
</feature>
<dbReference type="EMBL" id="LGGP01000366">
    <property type="protein sequence ID" value="KUK78528.1"/>
    <property type="molecule type" value="Genomic_DNA"/>
</dbReference>
<dbReference type="Pfam" id="PF11750">
    <property type="entry name" value="DUF3307"/>
    <property type="match status" value="1"/>
</dbReference>